<dbReference type="EMBL" id="CP043617">
    <property type="protein sequence ID" value="QFR48760.1"/>
    <property type="molecule type" value="Genomic_DNA"/>
</dbReference>
<evidence type="ECO:0000256" key="1">
    <source>
        <dbReference type="ARBA" id="ARBA00006315"/>
    </source>
</evidence>
<accession>A0A5P8NZH6</accession>
<organism evidence="3 4">
    <name type="scientific">Sulfurimonas lithotrophica</name>
    <dbReference type="NCBI Taxonomy" id="2590022"/>
    <lineage>
        <taxon>Bacteria</taxon>
        <taxon>Pseudomonadati</taxon>
        <taxon>Campylobacterota</taxon>
        <taxon>Epsilonproteobacteria</taxon>
        <taxon>Campylobacterales</taxon>
        <taxon>Sulfurimonadaceae</taxon>
        <taxon>Sulfurimonas</taxon>
    </lineage>
</organism>
<comment type="similarity">
    <text evidence="1 2">Belongs to the MEMO1 family.</text>
</comment>
<proteinExistence type="inferred from homology"/>
<dbReference type="Proteomes" id="UP000326944">
    <property type="component" value="Chromosome"/>
</dbReference>
<dbReference type="NCBIfam" id="TIGR04336">
    <property type="entry name" value="AmmeMemoSam_B"/>
    <property type="match status" value="1"/>
</dbReference>
<evidence type="ECO:0000313" key="3">
    <source>
        <dbReference type="EMBL" id="QFR48760.1"/>
    </source>
</evidence>
<dbReference type="KEGG" id="sulg:FJR48_03100"/>
<evidence type="ECO:0000313" key="4">
    <source>
        <dbReference type="Proteomes" id="UP000326944"/>
    </source>
</evidence>
<name>A0A5P8NZH6_9BACT</name>
<evidence type="ECO:0000256" key="2">
    <source>
        <dbReference type="HAMAP-Rule" id="MF_00055"/>
    </source>
</evidence>
<keyword evidence="4" id="KW-1185">Reference proteome</keyword>
<reference evidence="3 4" key="1">
    <citation type="submission" date="2019-09" db="EMBL/GenBank/DDBJ databases">
        <title>Sulfurimonas gotlandica sp. nov., a chemoautotrophic and psychrotolerant epsilonproteobacterium isolated from a pelagic redoxcline, and an emended description of the genus Sulfurimonas.</title>
        <authorList>
            <person name="Wang S."/>
            <person name="Jiang L."/>
            <person name="Shao S."/>
        </authorList>
    </citation>
    <scope>NUCLEOTIDE SEQUENCE [LARGE SCALE GENOMIC DNA]</scope>
    <source>
        <strain evidence="3 4">GYSZ_1</strain>
    </source>
</reference>
<protein>
    <recommendedName>
        <fullName evidence="2">MEMO1 family protein FJR48_03100</fullName>
    </recommendedName>
</protein>
<dbReference type="HAMAP" id="MF_00055">
    <property type="entry name" value="MEMO1"/>
    <property type="match status" value="1"/>
</dbReference>
<dbReference type="Gene3D" id="3.40.830.10">
    <property type="entry name" value="LigB-like"/>
    <property type="match status" value="1"/>
</dbReference>
<gene>
    <name evidence="3" type="primary">amrB</name>
    <name evidence="3" type="ORF">FJR48_03100</name>
</gene>
<dbReference type="CDD" id="cd07361">
    <property type="entry name" value="MEMO_like"/>
    <property type="match status" value="1"/>
</dbReference>
<dbReference type="OrthoDB" id="9785549at2"/>
<dbReference type="AlphaFoldDB" id="A0A5P8NZH6"/>
<dbReference type="RefSeq" id="WP_152306703.1">
    <property type="nucleotide sequence ID" value="NZ_CP043617.1"/>
</dbReference>
<sequence length="258" mass="29073">MTRNMSVSGTFYPSQEKEILKYFEHFSSLIEEISLPSSKAIIVPHAGYIYSGFTANIAYKVLKNSSVKNFLIIGPSHRIGFQRSSICNFEAYDTPFGEIKGDNDIFDELKSKFNISSYYEAHREHSTEVQFPFIKHYIQDASIIELVYSKEDPKELSKLIKYIYEKKDWGVVISTDLSHFYNLEDANSLDAICIDAVKNMDVNSLHKGCEACGIIGIEAMLLSANELNLKSKILDYRTSADASGDNSNVVGYLSACFN</sequence>
<dbReference type="Pfam" id="PF01875">
    <property type="entry name" value="Memo"/>
    <property type="match status" value="1"/>
</dbReference>
<dbReference type="InterPro" id="IPR002737">
    <property type="entry name" value="MEMO1_fam"/>
</dbReference>
<dbReference type="PANTHER" id="PTHR11060:SF0">
    <property type="entry name" value="PROTEIN MEMO1"/>
    <property type="match status" value="1"/>
</dbReference>
<dbReference type="PANTHER" id="PTHR11060">
    <property type="entry name" value="PROTEIN MEMO1"/>
    <property type="match status" value="1"/>
</dbReference>